<dbReference type="EMBL" id="OU892290">
    <property type="protein sequence ID" value="CAG9763560.1"/>
    <property type="molecule type" value="Genomic_DNA"/>
</dbReference>
<keyword evidence="4" id="KW-0804">Transcription</keyword>
<keyword evidence="3" id="KW-0805">Transcription regulation</keyword>
<dbReference type="PANTHER" id="PTHR23098">
    <property type="entry name" value="AGAP001331-PA-RELATED"/>
    <property type="match status" value="1"/>
</dbReference>
<evidence type="ECO:0000259" key="7">
    <source>
        <dbReference type="Pfam" id="PF13873"/>
    </source>
</evidence>
<dbReference type="Pfam" id="PF13873">
    <property type="entry name" value="Myb_DNA-bind_5"/>
    <property type="match status" value="1"/>
</dbReference>
<sequence length="373" mass="42342">MEEKKGGSLTREQKKVLIQFIEDHPELKTSKFSKDFTFKKGQALWEEISSILNAMPGANKGWIKWRKTWHDIKNAVKTKSATIRRHLDQTGGGPPINEEITNEDQKILNLISPVVIEGMPEVAESMTVFTMPPKKEVKPSTSSSFVPVEVDVIVSNPRAHNSYNRCDFCLVKGEYLEKRMTFNDIHSNSRTDLSFSTKSMETYHKGESPIEKLRLKMVTNFPEFNVESVESNESGELPAAPQPLKIPQQNNKPKETPSKQDVDVILTNKLADDKNKTFLCNGCKKTEDIAYVNAVENVEEAELLANRGPPRHYVPHNPFEESDDQFVQIYRLTKNSVNELIDIIRPFMVEPNRVSALNIERKVGVVVSTITIM</sequence>
<proteinExistence type="predicted"/>
<dbReference type="Proteomes" id="UP001152799">
    <property type="component" value="Chromosome 14"/>
</dbReference>
<evidence type="ECO:0000256" key="4">
    <source>
        <dbReference type="ARBA" id="ARBA00023163"/>
    </source>
</evidence>
<accession>A0A9N9QLG9</accession>
<name>A0A9N9QLG9_9CUCU</name>
<comment type="function">
    <text evidence="5">Involved in transvection phenomena (= synapsis-dependent gene expression), where the synaptic pairing of chromosomes carrying genes with which zeste interacts influences the expression of these genes. Zeste binds to DNA and stimulates transcription from a nearby promoter.</text>
</comment>
<feature type="compositionally biased region" description="Basic and acidic residues" evidence="6">
    <location>
        <begin position="252"/>
        <end position="261"/>
    </location>
</feature>
<evidence type="ECO:0000256" key="6">
    <source>
        <dbReference type="SAM" id="MobiDB-lite"/>
    </source>
</evidence>
<dbReference type="InterPro" id="IPR028002">
    <property type="entry name" value="Myb_DNA-bind_5"/>
</dbReference>
<evidence type="ECO:0000256" key="2">
    <source>
        <dbReference type="ARBA" id="ARBA00016807"/>
    </source>
</evidence>
<feature type="domain" description="Myb/SANT-like DNA-binding" evidence="7">
    <location>
        <begin position="10"/>
        <end position="80"/>
    </location>
</feature>
<dbReference type="PANTHER" id="PTHR23098:SF23">
    <property type="entry name" value="MYB-RELATED TRANSCRIPTION FACTOR, PARTNER OF PROFILIN-LIKE ISOFORM X2-RELATED"/>
    <property type="match status" value="1"/>
</dbReference>
<feature type="region of interest" description="Disordered" evidence="6">
    <location>
        <begin position="229"/>
        <end position="261"/>
    </location>
</feature>
<evidence type="ECO:0000256" key="5">
    <source>
        <dbReference type="ARBA" id="ARBA00025466"/>
    </source>
</evidence>
<protein>
    <recommendedName>
        <fullName evidence="2">Regulatory protein zeste</fullName>
    </recommendedName>
</protein>
<dbReference type="AlphaFoldDB" id="A0A9N9QLG9"/>
<keyword evidence="9" id="KW-1185">Reference proteome</keyword>
<dbReference type="OrthoDB" id="7543230at2759"/>
<comment type="subunit">
    <text evidence="1">Self-associates forming complexes of several hundred monomers.</text>
</comment>
<organism evidence="8 9">
    <name type="scientific">Ceutorhynchus assimilis</name>
    <name type="common">cabbage seed weevil</name>
    <dbReference type="NCBI Taxonomy" id="467358"/>
    <lineage>
        <taxon>Eukaryota</taxon>
        <taxon>Metazoa</taxon>
        <taxon>Ecdysozoa</taxon>
        <taxon>Arthropoda</taxon>
        <taxon>Hexapoda</taxon>
        <taxon>Insecta</taxon>
        <taxon>Pterygota</taxon>
        <taxon>Neoptera</taxon>
        <taxon>Endopterygota</taxon>
        <taxon>Coleoptera</taxon>
        <taxon>Polyphaga</taxon>
        <taxon>Cucujiformia</taxon>
        <taxon>Curculionidae</taxon>
        <taxon>Ceutorhynchinae</taxon>
        <taxon>Ceutorhynchus</taxon>
    </lineage>
</organism>
<evidence type="ECO:0000313" key="8">
    <source>
        <dbReference type="EMBL" id="CAG9763560.1"/>
    </source>
</evidence>
<reference evidence="8" key="1">
    <citation type="submission" date="2022-01" db="EMBL/GenBank/DDBJ databases">
        <authorList>
            <person name="King R."/>
        </authorList>
    </citation>
    <scope>NUCLEOTIDE SEQUENCE</scope>
</reference>
<evidence type="ECO:0000256" key="3">
    <source>
        <dbReference type="ARBA" id="ARBA00023015"/>
    </source>
</evidence>
<evidence type="ECO:0000256" key="1">
    <source>
        <dbReference type="ARBA" id="ARBA00011764"/>
    </source>
</evidence>
<gene>
    <name evidence="8" type="ORF">CEUTPL_LOCUS4218</name>
</gene>
<dbReference type="GO" id="GO:0005634">
    <property type="term" value="C:nucleus"/>
    <property type="evidence" value="ECO:0007669"/>
    <property type="project" value="TreeGrafter"/>
</dbReference>
<evidence type="ECO:0000313" key="9">
    <source>
        <dbReference type="Proteomes" id="UP001152799"/>
    </source>
</evidence>